<name>A0A0A2C9X7_PROMR</name>
<protein>
    <recommendedName>
        <fullName evidence="4">DUF3352 domain-containing protein</fullName>
    </recommendedName>
</protein>
<dbReference type="EMBL" id="JNAX01000005">
    <property type="protein sequence ID" value="KGG21685.1"/>
    <property type="molecule type" value="Genomic_DNA"/>
</dbReference>
<evidence type="ECO:0000313" key="2">
    <source>
        <dbReference type="EMBL" id="KGG21685.1"/>
    </source>
</evidence>
<proteinExistence type="predicted"/>
<gene>
    <name evidence="2" type="ORF">EV03_0424</name>
</gene>
<evidence type="ECO:0000256" key="1">
    <source>
        <dbReference type="SAM" id="Phobius"/>
    </source>
</evidence>
<reference evidence="3" key="1">
    <citation type="journal article" date="2014" name="Sci. Data">
        <title>Genomes of diverse isolates of the marine cyanobacterium Prochlorococcus.</title>
        <authorList>
            <person name="Biller S."/>
            <person name="Berube P."/>
            <person name="Thompson J."/>
            <person name="Kelly L."/>
            <person name="Roggensack S."/>
            <person name="Awad L."/>
            <person name="Roache-Johnson K."/>
            <person name="Ding H."/>
            <person name="Giovannoni S.J."/>
            <person name="Moore L.R."/>
            <person name="Chisholm S.W."/>
        </authorList>
    </citation>
    <scope>NUCLEOTIDE SEQUENCE [LARGE SCALE GENOMIC DNA]</scope>
    <source>
        <strain evidence="3">PAC1</strain>
    </source>
</reference>
<keyword evidence="1" id="KW-1133">Transmembrane helix</keyword>
<comment type="caution">
    <text evidence="2">The sequence shown here is derived from an EMBL/GenBank/DDBJ whole genome shotgun (WGS) entry which is preliminary data.</text>
</comment>
<keyword evidence="1" id="KW-0472">Membrane</keyword>
<dbReference type="Pfam" id="PF11832">
    <property type="entry name" value="DUF3352"/>
    <property type="match status" value="1"/>
</dbReference>
<accession>A0A0A2C9X7</accession>
<organism evidence="2 3">
    <name type="scientific">Prochlorococcus marinus str. PAC1</name>
    <dbReference type="NCBI Taxonomy" id="59924"/>
    <lineage>
        <taxon>Bacteria</taxon>
        <taxon>Bacillati</taxon>
        <taxon>Cyanobacteriota</taxon>
        <taxon>Cyanophyceae</taxon>
        <taxon>Synechococcales</taxon>
        <taxon>Prochlorococcaceae</taxon>
        <taxon>Prochlorococcus</taxon>
    </lineage>
</organism>
<sequence>MKSLQSYFLISAIVILSILTGIFIWCNKHLTQIPKFNEESFNAPVSSKYIPTNTDLVFHWKLNPGLLPKYIENYQDKVSKHAINKKVSFIRDSSFQLIGFNFAKDISKWVGDYGSFAVFDSNKKTINDWLMVLAIKEDVNIKQELESILGSKVVDESTNQSNKISTSKTEIISKQINSNNSIYFANDEDNLLISSNPNIIQSSIEELDSNIINTKKMYKNIQLKDNLKDGLLLLEMSPKKIFNLIGQEEDLLNINKVDNLVSSVNVDKNKLNLEGILAYNVKTKMPVKDINSNLIDIKKESELPENYILVDNPKQYFQKDSVHPYQKLIASIIKESTTSDYSELLKIILENSQGNLIWINDKDWLILTRKSDTKKTEIDDILKKENFLNSNLDFKSRKLEIWSKISTNENNTYELKDNIEAIVEEDEKTYIWSQNLSSISNFDNTNYLKNYSDNEQNTNEFNDFDDVLKIHLGKEKTKAILNSFYPYILLKTMLGNTLNPPQDIDIAIAVPTINYPDFIKVKINLKTS</sequence>
<dbReference type="RefSeq" id="WP_036904689.1">
    <property type="nucleotide sequence ID" value="NZ_CP138967.1"/>
</dbReference>
<evidence type="ECO:0008006" key="4">
    <source>
        <dbReference type="Google" id="ProtNLM"/>
    </source>
</evidence>
<dbReference type="InterPro" id="IPR021787">
    <property type="entry name" value="DUF3352"/>
</dbReference>
<feature type="transmembrane region" description="Helical" evidence="1">
    <location>
        <begin position="7"/>
        <end position="25"/>
    </location>
</feature>
<dbReference type="AlphaFoldDB" id="A0A0A2C9X7"/>
<dbReference type="Proteomes" id="UP000030392">
    <property type="component" value="Unassembled WGS sequence"/>
</dbReference>
<keyword evidence="1" id="KW-0812">Transmembrane</keyword>
<evidence type="ECO:0000313" key="3">
    <source>
        <dbReference type="Proteomes" id="UP000030392"/>
    </source>
</evidence>